<dbReference type="Proteomes" id="UP001209922">
    <property type="component" value="Unassembled WGS sequence"/>
</dbReference>
<sequence>MQTTSAARRRINRDAELAYWRGVHAIGQLGHHDFDHYQRLLEIGYDVYQAYPRANEEQLYRVLQDSYHRHAPSLAVPWDEARWLVRHAWHHAEQEQADH</sequence>
<reference evidence="1 2" key="1">
    <citation type="submission" date="2022-10" db="EMBL/GenBank/DDBJ databases">
        <title>Xanthomonas sp. H13-6.</title>
        <authorList>
            <person name="Liu X."/>
            <person name="Deng Z."/>
            <person name="Jiang Y."/>
            <person name="Yu T."/>
            <person name="Ai J."/>
        </authorList>
    </citation>
    <scope>NUCLEOTIDE SEQUENCE [LARGE SCALE GENOMIC DNA]</scope>
    <source>
        <strain evidence="1 2">H13-6</strain>
    </source>
</reference>
<protein>
    <submittedName>
        <fullName evidence="1">Uncharacterized protein</fullName>
    </submittedName>
</protein>
<proteinExistence type="predicted"/>
<gene>
    <name evidence="1" type="ORF">OK345_12445</name>
</gene>
<keyword evidence="2" id="KW-1185">Reference proteome</keyword>
<dbReference type="RefSeq" id="WP_265128297.1">
    <property type="nucleotide sequence ID" value="NZ_JAPCHY010000010.1"/>
</dbReference>
<comment type="caution">
    <text evidence="1">The sequence shown here is derived from an EMBL/GenBank/DDBJ whole genome shotgun (WGS) entry which is preliminary data.</text>
</comment>
<evidence type="ECO:0000313" key="1">
    <source>
        <dbReference type="EMBL" id="MCW4473312.1"/>
    </source>
</evidence>
<evidence type="ECO:0000313" key="2">
    <source>
        <dbReference type="Proteomes" id="UP001209922"/>
    </source>
</evidence>
<accession>A0ABT3JXV7</accession>
<name>A0ABT3JXV7_9XANT</name>
<dbReference type="EMBL" id="JAPCHY010000010">
    <property type="protein sequence ID" value="MCW4473312.1"/>
    <property type="molecule type" value="Genomic_DNA"/>
</dbReference>
<organism evidence="1 2">
    <name type="scientific">Xanthomonas chitinilytica</name>
    <dbReference type="NCBI Taxonomy" id="2989819"/>
    <lineage>
        <taxon>Bacteria</taxon>
        <taxon>Pseudomonadati</taxon>
        <taxon>Pseudomonadota</taxon>
        <taxon>Gammaproteobacteria</taxon>
        <taxon>Lysobacterales</taxon>
        <taxon>Lysobacteraceae</taxon>
        <taxon>Xanthomonas</taxon>
    </lineage>
</organism>